<evidence type="ECO:0000256" key="14">
    <source>
        <dbReference type="PIRSR" id="PIRSR611782-1"/>
    </source>
</evidence>
<evidence type="ECO:0000313" key="17">
    <source>
        <dbReference type="EMBL" id="MDP9891301.1"/>
    </source>
</evidence>
<dbReference type="PANTHER" id="PTHR22939">
    <property type="entry name" value="SERINE PROTEASE FAMILY S1C HTRA-RELATED"/>
    <property type="match status" value="1"/>
</dbReference>
<comment type="catalytic activity">
    <reaction evidence="1">
        <text>Acts on substrates that are at least partially unfolded. The cleavage site P1 residue is normally between a pair of hydrophobic residues, such as Val-|-Val.</text>
        <dbReference type="EC" id="3.4.21.107"/>
    </reaction>
</comment>
<evidence type="ECO:0000256" key="6">
    <source>
        <dbReference type="ARBA" id="ARBA00022670"/>
    </source>
</evidence>
<feature type="binding site" evidence="15">
    <location>
        <begin position="240"/>
        <end position="242"/>
    </location>
    <ligand>
        <name>substrate</name>
    </ligand>
</feature>
<dbReference type="SUPFAM" id="SSF50156">
    <property type="entry name" value="PDZ domain-like"/>
    <property type="match status" value="2"/>
</dbReference>
<dbReference type="InterPro" id="IPR001940">
    <property type="entry name" value="Peptidase_S1C"/>
</dbReference>
<evidence type="ECO:0000256" key="7">
    <source>
        <dbReference type="ARBA" id="ARBA00022729"/>
    </source>
</evidence>
<accession>A0AAW8CTX1</accession>
<dbReference type="GO" id="GO:0042597">
    <property type="term" value="C:periplasmic space"/>
    <property type="evidence" value="ECO:0007669"/>
    <property type="project" value="UniProtKB-SubCell"/>
</dbReference>
<dbReference type="EMBL" id="JAUSRD010000001">
    <property type="protein sequence ID" value="MDP9891301.1"/>
    <property type="molecule type" value="Genomic_DNA"/>
</dbReference>
<dbReference type="FunFam" id="2.40.10.120:FF:000007">
    <property type="entry name" value="Periplasmic serine endoprotease DegP-like"/>
    <property type="match status" value="1"/>
</dbReference>
<dbReference type="GO" id="GO:0004252">
    <property type="term" value="F:serine-type endopeptidase activity"/>
    <property type="evidence" value="ECO:0007669"/>
    <property type="project" value="InterPro"/>
</dbReference>
<evidence type="ECO:0000256" key="5">
    <source>
        <dbReference type="ARBA" id="ARBA00013958"/>
    </source>
</evidence>
<evidence type="ECO:0000256" key="1">
    <source>
        <dbReference type="ARBA" id="ARBA00001772"/>
    </source>
</evidence>
<keyword evidence="6 17" id="KW-0645">Protease</keyword>
<evidence type="ECO:0000256" key="4">
    <source>
        <dbReference type="ARBA" id="ARBA00013035"/>
    </source>
</evidence>
<evidence type="ECO:0000256" key="12">
    <source>
        <dbReference type="ARBA" id="ARBA00023016"/>
    </source>
</evidence>
<comment type="similarity">
    <text evidence="3">Belongs to the peptidase S1C family.</text>
</comment>
<protein>
    <recommendedName>
        <fullName evidence="5">Probable periplasmic serine endoprotease DegP-like</fullName>
        <ecNumber evidence="4">3.4.21.107</ecNumber>
    </recommendedName>
    <alternativeName>
        <fullName evidence="13">Protease Do</fullName>
    </alternativeName>
</protein>
<sequence>MNTRLTSPRALAIALASAGVIGAVGAGAYTSAVSAPTNATPVAAAPAMVTLPDFSTITSRDGPAVVNISVTGTMKASDDEAAAEIQGVDPEDPMFQFFRRFQGQINPRGQQQQQRDVPVRAQGSGFIVDPSGIIITNAHVVKDAKEVTVKLTDRREYRAKVLGADAKTDIAVLKIDAKNLPVLALGNTKDLKVGEWVLAIGSPFGFENTVTAGVVSAKGRSLPDDSYVPFIQTDVAVNPGNSGGPLLNTRGEVVGINSQIYSRSGGYQGVSFAIPIDVAVQVKDQIVATGKASHARLGVAVQEVNQAFADSFKLDKPEGALVSNIEKGGPGDKAGLKAGDVIRKVDGQAIVSSGDLPAVIGQQAPGKKVTLEVWRQGERQELQAKLGDASDKPTQVAKADTGAGQGKLGLALRPLQPQEKREAGVESGLLIEDAAGPSAQAGVQAGDVLLAINGTPAQSLEQVREVVAKATNKSVALLIQRGEDKIFVPVRIG</sequence>
<dbReference type="InterPro" id="IPR036034">
    <property type="entry name" value="PDZ_sf"/>
</dbReference>
<evidence type="ECO:0000256" key="13">
    <source>
        <dbReference type="ARBA" id="ARBA00032850"/>
    </source>
</evidence>
<dbReference type="InterPro" id="IPR009003">
    <property type="entry name" value="Peptidase_S1_PA"/>
</dbReference>
<dbReference type="AlphaFoldDB" id="A0AAW8CTX1"/>
<evidence type="ECO:0000256" key="15">
    <source>
        <dbReference type="PIRSR" id="PIRSR611782-2"/>
    </source>
</evidence>
<dbReference type="PRINTS" id="PR00834">
    <property type="entry name" value="PROTEASES2C"/>
</dbReference>
<evidence type="ECO:0000313" key="18">
    <source>
        <dbReference type="Proteomes" id="UP001242045"/>
    </source>
</evidence>
<feature type="domain" description="PDZ" evidence="16">
    <location>
        <begin position="286"/>
        <end position="377"/>
    </location>
</feature>
<feature type="active site" description="Charge relay system" evidence="14">
    <location>
        <position position="169"/>
    </location>
</feature>
<name>A0AAW8CTX1_9BURK</name>
<evidence type="ECO:0000256" key="8">
    <source>
        <dbReference type="ARBA" id="ARBA00022737"/>
    </source>
</evidence>
<dbReference type="Pfam" id="PF17820">
    <property type="entry name" value="PDZ_6"/>
    <property type="match status" value="1"/>
</dbReference>
<dbReference type="InterPro" id="IPR011782">
    <property type="entry name" value="Pept_S1C_Do"/>
</dbReference>
<dbReference type="EC" id="3.4.21.107" evidence="4"/>
<keyword evidence="11" id="KW-0720">Serine protease</keyword>
<feature type="binding site" evidence="15">
    <location>
        <position position="169"/>
    </location>
    <ligand>
        <name>substrate</name>
    </ligand>
</feature>
<gene>
    <name evidence="17" type="ORF">J2W31_000397</name>
</gene>
<dbReference type="Gene3D" id="2.30.42.10">
    <property type="match status" value="2"/>
</dbReference>
<dbReference type="CDD" id="cd10839">
    <property type="entry name" value="cpPDZ1_DegP-like"/>
    <property type="match status" value="1"/>
</dbReference>
<comment type="caution">
    <text evidence="17">The sequence shown here is derived from an EMBL/GenBank/DDBJ whole genome shotgun (WGS) entry which is preliminary data.</text>
</comment>
<dbReference type="InterPro" id="IPR001478">
    <property type="entry name" value="PDZ"/>
</dbReference>
<dbReference type="GO" id="GO:0006508">
    <property type="term" value="P:proteolysis"/>
    <property type="evidence" value="ECO:0007669"/>
    <property type="project" value="UniProtKB-KW"/>
</dbReference>
<proteinExistence type="inferred from homology"/>
<dbReference type="Pfam" id="PF13180">
    <property type="entry name" value="PDZ_2"/>
    <property type="match status" value="1"/>
</dbReference>
<keyword evidence="8" id="KW-0677">Repeat</keyword>
<comment type="subcellular location">
    <subcellularLocation>
        <location evidence="2">Periplasm</location>
    </subcellularLocation>
</comment>
<dbReference type="PANTHER" id="PTHR22939:SF130">
    <property type="entry name" value="PERIPLASMIC SERINE ENDOPROTEASE DEGP-LIKE-RELATED"/>
    <property type="match status" value="1"/>
</dbReference>
<evidence type="ECO:0000256" key="2">
    <source>
        <dbReference type="ARBA" id="ARBA00004418"/>
    </source>
</evidence>
<dbReference type="NCBIfam" id="TIGR02037">
    <property type="entry name" value="degP_htrA_DO"/>
    <property type="match status" value="1"/>
</dbReference>
<dbReference type="RefSeq" id="WP_307608172.1">
    <property type="nucleotide sequence ID" value="NZ_JAUSRD010000001.1"/>
</dbReference>
<organism evidence="17 18">
    <name type="scientific">Variovorax boronicumulans</name>
    <dbReference type="NCBI Taxonomy" id="436515"/>
    <lineage>
        <taxon>Bacteria</taxon>
        <taxon>Pseudomonadati</taxon>
        <taxon>Pseudomonadota</taxon>
        <taxon>Betaproteobacteria</taxon>
        <taxon>Burkholderiales</taxon>
        <taxon>Comamonadaceae</taxon>
        <taxon>Variovorax</taxon>
    </lineage>
</organism>
<keyword evidence="12" id="KW-0346">Stress response</keyword>
<evidence type="ECO:0000256" key="11">
    <source>
        <dbReference type="ARBA" id="ARBA00022825"/>
    </source>
</evidence>
<keyword evidence="7" id="KW-0732">Signal</keyword>
<dbReference type="InterPro" id="IPR041489">
    <property type="entry name" value="PDZ_6"/>
</dbReference>
<dbReference type="SUPFAM" id="SSF50494">
    <property type="entry name" value="Trypsin-like serine proteases"/>
    <property type="match status" value="1"/>
</dbReference>
<feature type="binding site" evidence="15">
    <location>
        <position position="139"/>
    </location>
    <ligand>
        <name>substrate</name>
    </ligand>
</feature>
<feature type="domain" description="PDZ" evidence="16">
    <location>
        <begin position="393"/>
        <end position="482"/>
    </location>
</feature>
<feature type="active site" description="Charge relay system" evidence="14">
    <location>
        <position position="139"/>
    </location>
</feature>
<dbReference type="SMART" id="SM00228">
    <property type="entry name" value="PDZ"/>
    <property type="match status" value="2"/>
</dbReference>
<feature type="active site" description="Charge relay system" evidence="14">
    <location>
        <position position="242"/>
    </location>
</feature>
<dbReference type="Proteomes" id="UP001242045">
    <property type="component" value="Unassembled WGS sequence"/>
</dbReference>
<keyword evidence="10 17" id="KW-0378">Hydrolase</keyword>
<evidence type="ECO:0000259" key="16">
    <source>
        <dbReference type="PROSITE" id="PS50106"/>
    </source>
</evidence>
<keyword evidence="9" id="KW-0574">Periplasm</keyword>
<reference evidence="17" key="1">
    <citation type="submission" date="2023-07" db="EMBL/GenBank/DDBJ databases">
        <title>Sorghum-associated microbial communities from plants grown in Nebraska, USA.</title>
        <authorList>
            <person name="Schachtman D."/>
        </authorList>
    </citation>
    <scope>NUCLEOTIDE SEQUENCE</scope>
    <source>
        <strain evidence="17">DS3754</strain>
    </source>
</reference>
<evidence type="ECO:0000256" key="10">
    <source>
        <dbReference type="ARBA" id="ARBA00022801"/>
    </source>
</evidence>
<dbReference type="PROSITE" id="PS50106">
    <property type="entry name" value="PDZ"/>
    <property type="match status" value="2"/>
</dbReference>
<dbReference type="Pfam" id="PF13365">
    <property type="entry name" value="Trypsin_2"/>
    <property type="match status" value="1"/>
</dbReference>
<evidence type="ECO:0000256" key="3">
    <source>
        <dbReference type="ARBA" id="ARBA00010541"/>
    </source>
</evidence>
<dbReference type="Gene3D" id="2.40.10.120">
    <property type="match status" value="1"/>
</dbReference>
<evidence type="ECO:0000256" key="9">
    <source>
        <dbReference type="ARBA" id="ARBA00022764"/>
    </source>
</evidence>